<dbReference type="InterPro" id="IPR018637">
    <property type="entry name" value="DUF2059"/>
</dbReference>
<evidence type="ECO:0000313" key="4">
    <source>
        <dbReference type="Proteomes" id="UP000529946"/>
    </source>
</evidence>
<keyword evidence="1" id="KW-0732">Signal</keyword>
<feature type="chain" id="PRO_5030869935" description="DUF2059 domain-containing protein" evidence="1">
    <location>
        <begin position="24"/>
        <end position="191"/>
    </location>
</feature>
<name>A0A7W6NQG4_9CAUL</name>
<dbReference type="AlphaFoldDB" id="A0A7W6NQG4"/>
<sequence>MRLMIVCAAALLATAAIPATASAAVEPPQAATAPSTRQLDLSRRYISLMMSDQFESVIHEMLGDEFDNDSSARNLPEEDRRMIIDLTAELTTDMVPQMIEAMVPAYAAAFTEEELVALIAFYETPLGRSIAEKTITVMPEANRAIMSVIPQMLDKLATRMCQRYRCTPAQLEQLRQGMREGAGLAPASNPK</sequence>
<evidence type="ECO:0000259" key="2">
    <source>
        <dbReference type="Pfam" id="PF09832"/>
    </source>
</evidence>
<evidence type="ECO:0000313" key="3">
    <source>
        <dbReference type="EMBL" id="MBB4083554.1"/>
    </source>
</evidence>
<dbReference type="RefSeq" id="WP_183204640.1">
    <property type="nucleotide sequence ID" value="NZ_BAAAER010000009.1"/>
</dbReference>
<evidence type="ECO:0000256" key="1">
    <source>
        <dbReference type="SAM" id="SignalP"/>
    </source>
</evidence>
<dbReference type="Pfam" id="PF09832">
    <property type="entry name" value="DUF2059"/>
    <property type="match status" value="1"/>
</dbReference>
<protein>
    <recommendedName>
        <fullName evidence="2">DUF2059 domain-containing protein</fullName>
    </recommendedName>
</protein>
<feature type="signal peptide" evidence="1">
    <location>
        <begin position="1"/>
        <end position="23"/>
    </location>
</feature>
<dbReference type="EMBL" id="JACIDM010000002">
    <property type="protein sequence ID" value="MBB4083554.1"/>
    <property type="molecule type" value="Genomic_DNA"/>
</dbReference>
<comment type="caution">
    <text evidence="3">The sequence shown here is derived from an EMBL/GenBank/DDBJ whole genome shotgun (WGS) entry which is preliminary data.</text>
</comment>
<gene>
    <name evidence="3" type="ORF">GGR12_002420</name>
</gene>
<proteinExistence type="predicted"/>
<accession>A0A7W6NQG4</accession>
<keyword evidence="4" id="KW-1185">Reference proteome</keyword>
<dbReference type="Proteomes" id="UP000529946">
    <property type="component" value="Unassembled WGS sequence"/>
</dbReference>
<reference evidence="3 4" key="1">
    <citation type="submission" date="2020-08" db="EMBL/GenBank/DDBJ databases">
        <title>Genomic Encyclopedia of Type Strains, Phase IV (KMG-IV): sequencing the most valuable type-strain genomes for metagenomic binning, comparative biology and taxonomic classification.</title>
        <authorList>
            <person name="Goeker M."/>
        </authorList>
    </citation>
    <scope>NUCLEOTIDE SEQUENCE [LARGE SCALE GENOMIC DNA]</scope>
    <source>
        <strain evidence="3 4">DSM 23960</strain>
    </source>
</reference>
<feature type="domain" description="DUF2059" evidence="2">
    <location>
        <begin position="97"/>
        <end position="153"/>
    </location>
</feature>
<organism evidence="3 4">
    <name type="scientific">Brevundimonas lenta</name>
    <dbReference type="NCBI Taxonomy" id="424796"/>
    <lineage>
        <taxon>Bacteria</taxon>
        <taxon>Pseudomonadati</taxon>
        <taxon>Pseudomonadota</taxon>
        <taxon>Alphaproteobacteria</taxon>
        <taxon>Caulobacterales</taxon>
        <taxon>Caulobacteraceae</taxon>
        <taxon>Brevundimonas</taxon>
    </lineage>
</organism>